<name>A0A1G1W236_9BACT</name>
<dbReference type="Gene3D" id="3.40.50.150">
    <property type="entry name" value="Vaccinia Virus protein VP39"/>
    <property type="match status" value="1"/>
</dbReference>
<dbReference type="SUPFAM" id="SSF53335">
    <property type="entry name" value="S-adenosyl-L-methionine-dependent methyltransferases"/>
    <property type="match status" value="1"/>
</dbReference>
<accession>A0A1G1W236</accession>
<dbReference type="EMBL" id="MHCN01000011">
    <property type="protein sequence ID" value="OGY21693.1"/>
    <property type="molecule type" value="Genomic_DNA"/>
</dbReference>
<evidence type="ECO:0008006" key="3">
    <source>
        <dbReference type="Google" id="ProtNLM"/>
    </source>
</evidence>
<dbReference type="PANTHER" id="PTHR43861">
    <property type="entry name" value="TRANS-ACONITATE 2-METHYLTRANSFERASE-RELATED"/>
    <property type="match status" value="1"/>
</dbReference>
<dbReference type="CDD" id="cd02440">
    <property type="entry name" value="AdoMet_MTases"/>
    <property type="match status" value="1"/>
</dbReference>
<sequence>MAQIYHRVRENSLVLDVGCAAGYFDKVLKEKKNCKIVGVEIDAEDAKKAESYCELVLNEDIEGKNLESKLTRYKFDHIIFADVLEHLINPGEVLVRVKRFLADTGSILISIPNIAHVSVRLELLSGKFIPEKIGILDNTHLRYFTKESFSDLVRSSGYKVKWLSQSSFDFPEVMIKKFLDELGIKPSKKIMTTLSSPDSIAHQYIFEIVPADKNVKIDRMNEKPIYVVRGFLRSIEEDHEKFKRDEIKYIKSVEEELKVIKSSLAYKIYEKENKIRRWLRGMPRKK</sequence>
<reference evidence="1 2" key="1">
    <citation type="journal article" date="2016" name="Nat. Commun.">
        <title>Thousands of microbial genomes shed light on interconnected biogeochemical processes in an aquifer system.</title>
        <authorList>
            <person name="Anantharaman K."/>
            <person name="Brown C.T."/>
            <person name="Hug L.A."/>
            <person name="Sharon I."/>
            <person name="Castelle C.J."/>
            <person name="Probst A.J."/>
            <person name="Thomas B.C."/>
            <person name="Singh A."/>
            <person name="Wilkins M.J."/>
            <person name="Karaoz U."/>
            <person name="Brodie E.L."/>
            <person name="Williams K.H."/>
            <person name="Hubbard S.S."/>
            <person name="Banfield J.F."/>
        </authorList>
    </citation>
    <scope>NUCLEOTIDE SEQUENCE [LARGE SCALE GENOMIC DNA]</scope>
</reference>
<organism evidence="1 2">
    <name type="scientific">Candidatus Woykebacteria bacterium GWA1_44_8</name>
    <dbReference type="NCBI Taxonomy" id="1802591"/>
    <lineage>
        <taxon>Bacteria</taxon>
        <taxon>Candidatus Woykeibacteriota</taxon>
    </lineage>
</organism>
<dbReference type="Proteomes" id="UP000176299">
    <property type="component" value="Unassembled WGS sequence"/>
</dbReference>
<dbReference type="PANTHER" id="PTHR43861:SF6">
    <property type="entry name" value="METHYLTRANSFERASE TYPE 11"/>
    <property type="match status" value="1"/>
</dbReference>
<dbReference type="InterPro" id="IPR029063">
    <property type="entry name" value="SAM-dependent_MTases_sf"/>
</dbReference>
<comment type="caution">
    <text evidence="1">The sequence shown here is derived from an EMBL/GenBank/DDBJ whole genome shotgun (WGS) entry which is preliminary data.</text>
</comment>
<proteinExistence type="predicted"/>
<dbReference type="AlphaFoldDB" id="A0A1G1W236"/>
<protein>
    <recommendedName>
        <fullName evidence="3">Methyltransferase domain-containing protein</fullName>
    </recommendedName>
</protein>
<dbReference type="STRING" id="1802591.A2113_04010"/>
<evidence type="ECO:0000313" key="1">
    <source>
        <dbReference type="EMBL" id="OGY21693.1"/>
    </source>
</evidence>
<evidence type="ECO:0000313" key="2">
    <source>
        <dbReference type="Proteomes" id="UP000176299"/>
    </source>
</evidence>
<dbReference type="Pfam" id="PF13489">
    <property type="entry name" value="Methyltransf_23"/>
    <property type="match status" value="1"/>
</dbReference>
<gene>
    <name evidence="1" type="ORF">A2113_04010</name>
</gene>